<feature type="chain" id="PRO_5029687763" evidence="1">
    <location>
        <begin position="21"/>
        <end position="139"/>
    </location>
</feature>
<organism evidence="2 3">
    <name type="scientific">Perkinsus olseni</name>
    <name type="common">Perkinsus atlanticus</name>
    <dbReference type="NCBI Taxonomy" id="32597"/>
    <lineage>
        <taxon>Eukaryota</taxon>
        <taxon>Sar</taxon>
        <taxon>Alveolata</taxon>
        <taxon>Perkinsozoa</taxon>
        <taxon>Perkinsea</taxon>
        <taxon>Perkinsida</taxon>
        <taxon>Perkinsidae</taxon>
        <taxon>Perkinsus</taxon>
    </lineage>
</organism>
<keyword evidence="1" id="KW-0732">Signal</keyword>
<feature type="non-terminal residue" evidence="2">
    <location>
        <position position="1"/>
    </location>
</feature>
<reference evidence="2 3" key="1">
    <citation type="submission" date="2020-04" db="EMBL/GenBank/DDBJ databases">
        <title>Perkinsus olseni comparative genomics.</title>
        <authorList>
            <person name="Bogema D.R."/>
        </authorList>
    </citation>
    <scope>NUCLEOTIDE SEQUENCE [LARGE SCALE GENOMIC DNA]</scope>
    <source>
        <strain evidence="2">ATCC PRA-205</strain>
    </source>
</reference>
<evidence type="ECO:0000313" key="2">
    <source>
        <dbReference type="EMBL" id="KAF4719504.1"/>
    </source>
</evidence>
<comment type="caution">
    <text evidence="2">The sequence shown here is derived from an EMBL/GenBank/DDBJ whole genome shotgun (WGS) entry which is preliminary data.</text>
</comment>
<dbReference type="AlphaFoldDB" id="A0A7J6RFN1"/>
<name>A0A7J6RFN1_PEROL</name>
<protein>
    <submittedName>
        <fullName evidence="2">Uncharacterized protein</fullName>
    </submittedName>
</protein>
<evidence type="ECO:0000256" key="1">
    <source>
        <dbReference type="SAM" id="SignalP"/>
    </source>
</evidence>
<proteinExistence type="predicted"/>
<sequence>MPNFIRVLTLQACLARLYGAATTSSYSNMVCTRSLEIASIILKLNQAACLLALERFCEAAGICEDLIKNGKLGERREKTIYRLISALIGVAEDGEDETKTLSRARQLLDDFTGERTLKISLQNRIFSLARSLSIRLRPP</sequence>
<accession>A0A7J6RFN1</accession>
<gene>
    <name evidence="2" type="ORF">FOZ62_002099</name>
</gene>
<dbReference type="Proteomes" id="UP000574390">
    <property type="component" value="Unassembled WGS sequence"/>
</dbReference>
<dbReference type="EMBL" id="JABANM010022496">
    <property type="protein sequence ID" value="KAF4719504.1"/>
    <property type="molecule type" value="Genomic_DNA"/>
</dbReference>
<feature type="signal peptide" evidence="1">
    <location>
        <begin position="1"/>
        <end position="20"/>
    </location>
</feature>
<evidence type="ECO:0000313" key="3">
    <source>
        <dbReference type="Proteomes" id="UP000574390"/>
    </source>
</evidence>